<gene>
    <name evidence="1" type="ORF">ACFQV2_22695</name>
</gene>
<keyword evidence="2" id="KW-1185">Reference proteome</keyword>
<reference evidence="2" key="1">
    <citation type="journal article" date="2019" name="Int. J. Syst. Evol. Microbiol.">
        <title>The Global Catalogue of Microorganisms (GCM) 10K type strain sequencing project: providing services to taxonomists for standard genome sequencing and annotation.</title>
        <authorList>
            <consortium name="The Broad Institute Genomics Platform"/>
            <consortium name="The Broad Institute Genome Sequencing Center for Infectious Disease"/>
            <person name="Wu L."/>
            <person name="Ma J."/>
        </authorList>
    </citation>
    <scope>NUCLEOTIDE SEQUENCE [LARGE SCALE GENOMIC DNA]</scope>
    <source>
        <strain evidence="2">JCM 17695</strain>
    </source>
</reference>
<protein>
    <submittedName>
        <fullName evidence="1">Uncharacterized protein</fullName>
    </submittedName>
</protein>
<evidence type="ECO:0000313" key="2">
    <source>
        <dbReference type="Proteomes" id="UP001596512"/>
    </source>
</evidence>
<proteinExistence type="predicted"/>
<dbReference type="Proteomes" id="UP001596512">
    <property type="component" value="Unassembled WGS sequence"/>
</dbReference>
<evidence type="ECO:0000313" key="1">
    <source>
        <dbReference type="EMBL" id="MFC7615877.1"/>
    </source>
</evidence>
<comment type="caution">
    <text evidence="1">The sequence shown here is derived from an EMBL/GenBank/DDBJ whole genome shotgun (WGS) entry which is preliminary data.</text>
</comment>
<organism evidence="1 2">
    <name type="scientific">Actinokineospora soli</name>
    <dbReference type="NCBI Taxonomy" id="1048753"/>
    <lineage>
        <taxon>Bacteria</taxon>
        <taxon>Bacillati</taxon>
        <taxon>Actinomycetota</taxon>
        <taxon>Actinomycetes</taxon>
        <taxon>Pseudonocardiales</taxon>
        <taxon>Pseudonocardiaceae</taxon>
        <taxon>Actinokineospora</taxon>
    </lineage>
</organism>
<accession>A0ABW2TPZ8</accession>
<name>A0ABW2TPZ8_9PSEU</name>
<dbReference type="EMBL" id="JBHTEY010000004">
    <property type="protein sequence ID" value="MFC7615877.1"/>
    <property type="molecule type" value="Genomic_DNA"/>
</dbReference>
<sequence length="104" mass="11331">MGADRPRPGPALLRPRRVRHDGEYLRVLRSVTGRWLPALRLPARALLPVGALADLVQPLWPWDIPVQLGAIVTCLRATAIDAPAAGRWWRPSPTPSAGCTRAAC</sequence>